<feature type="transmembrane region" description="Helical" evidence="6">
    <location>
        <begin position="242"/>
        <end position="271"/>
    </location>
</feature>
<dbReference type="GO" id="GO:0055085">
    <property type="term" value="P:transmembrane transport"/>
    <property type="evidence" value="ECO:0007669"/>
    <property type="project" value="TreeGrafter"/>
</dbReference>
<evidence type="ECO:0000256" key="6">
    <source>
        <dbReference type="SAM" id="Phobius"/>
    </source>
</evidence>
<protein>
    <submittedName>
        <fullName evidence="7">Predicted PurR-regulated permease PerM</fullName>
    </submittedName>
</protein>
<comment type="similarity">
    <text evidence="2">Belongs to the autoinducer-2 exporter (AI-2E) (TC 2.A.86) family.</text>
</comment>
<feature type="transmembrane region" description="Helical" evidence="6">
    <location>
        <begin position="219"/>
        <end position="236"/>
    </location>
</feature>
<feature type="transmembrane region" description="Helical" evidence="6">
    <location>
        <begin position="278"/>
        <end position="300"/>
    </location>
</feature>
<proteinExistence type="inferred from homology"/>
<keyword evidence="5 6" id="KW-0472">Membrane</keyword>
<keyword evidence="8" id="KW-1185">Reference proteome</keyword>
<feature type="transmembrane region" description="Helical" evidence="6">
    <location>
        <begin position="312"/>
        <end position="342"/>
    </location>
</feature>
<feature type="transmembrane region" description="Helical" evidence="6">
    <location>
        <begin position="153"/>
        <end position="178"/>
    </location>
</feature>
<dbReference type="Pfam" id="PF01594">
    <property type="entry name" value="AI-2E_transport"/>
    <property type="match status" value="1"/>
</dbReference>
<sequence>MTNKEKRLLYGLGIAVIVSVLFYLLLKTYPFYQFVFSFLMTILTPILIAALIAYLLYPLVNWLNEFMPRWTSILTIYVLIFGGIGFGIYKAVPMFVKQLKGLINFLPQLFDTYQEWIYNLYVSTSNFPEDVHDKMDEAFVKIEEGLVDGLTNIAYSLTGITDVIVIIAVIPILVFYFLKDFSKFKASLLAIGPGNKKGYYQSVLQSIDHNLGGYLRGQFLVCLFVGLISSLLLWLIDMKYPLLLGTFMGMTNIIPYFGPILGAIPAVLIAFTISTNQVIYVILAVVGVQLIEGNLLSPYIVGKSLHVHPVFIIFALLVGGESFGIAGMILAVPVLTIIKVFVEPTPAVKKMKEAWGKK</sequence>
<feature type="transmembrane region" description="Helical" evidence="6">
    <location>
        <begin position="31"/>
        <end position="57"/>
    </location>
</feature>
<feature type="transmembrane region" description="Helical" evidence="6">
    <location>
        <begin position="69"/>
        <end position="89"/>
    </location>
</feature>
<dbReference type="STRING" id="237682.SAMN05421676_106233"/>
<comment type="subcellular location">
    <subcellularLocation>
        <location evidence="1">Membrane</location>
        <topology evidence="1">Multi-pass membrane protein</topology>
    </subcellularLocation>
</comment>
<dbReference type="PANTHER" id="PTHR21716:SF15">
    <property type="entry name" value="TRANSPORT PROTEIN YRRI-RELATED"/>
    <property type="match status" value="1"/>
</dbReference>
<name>A0A1I0G5T6_9BACI</name>
<evidence type="ECO:0000313" key="7">
    <source>
        <dbReference type="EMBL" id="SET66291.1"/>
    </source>
</evidence>
<evidence type="ECO:0000256" key="1">
    <source>
        <dbReference type="ARBA" id="ARBA00004141"/>
    </source>
</evidence>
<evidence type="ECO:0000256" key="5">
    <source>
        <dbReference type="ARBA" id="ARBA00023136"/>
    </source>
</evidence>
<keyword evidence="3 6" id="KW-0812">Transmembrane</keyword>
<dbReference type="AlphaFoldDB" id="A0A1I0G5T6"/>
<dbReference type="OrthoDB" id="9793390at2"/>
<dbReference type="PANTHER" id="PTHR21716">
    <property type="entry name" value="TRANSMEMBRANE PROTEIN"/>
    <property type="match status" value="1"/>
</dbReference>
<accession>A0A1I0G5T6</accession>
<evidence type="ECO:0000313" key="8">
    <source>
        <dbReference type="Proteomes" id="UP000199095"/>
    </source>
</evidence>
<keyword evidence="4 6" id="KW-1133">Transmembrane helix</keyword>
<organism evidence="7 8">
    <name type="scientific">Salinibacillus kushneri</name>
    <dbReference type="NCBI Taxonomy" id="237682"/>
    <lineage>
        <taxon>Bacteria</taxon>
        <taxon>Bacillati</taxon>
        <taxon>Bacillota</taxon>
        <taxon>Bacilli</taxon>
        <taxon>Bacillales</taxon>
        <taxon>Bacillaceae</taxon>
        <taxon>Salinibacillus</taxon>
    </lineage>
</organism>
<dbReference type="Proteomes" id="UP000199095">
    <property type="component" value="Unassembled WGS sequence"/>
</dbReference>
<evidence type="ECO:0000256" key="3">
    <source>
        <dbReference type="ARBA" id="ARBA00022692"/>
    </source>
</evidence>
<dbReference type="EMBL" id="FOHJ01000006">
    <property type="protein sequence ID" value="SET66291.1"/>
    <property type="molecule type" value="Genomic_DNA"/>
</dbReference>
<dbReference type="RefSeq" id="WP_093135305.1">
    <property type="nucleotide sequence ID" value="NZ_FOHJ01000006.1"/>
</dbReference>
<evidence type="ECO:0000256" key="2">
    <source>
        <dbReference type="ARBA" id="ARBA00009773"/>
    </source>
</evidence>
<feature type="transmembrane region" description="Helical" evidence="6">
    <location>
        <begin position="7"/>
        <end position="25"/>
    </location>
</feature>
<dbReference type="GO" id="GO:0016020">
    <property type="term" value="C:membrane"/>
    <property type="evidence" value="ECO:0007669"/>
    <property type="project" value="UniProtKB-SubCell"/>
</dbReference>
<dbReference type="InterPro" id="IPR002549">
    <property type="entry name" value="AI-2E-like"/>
</dbReference>
<evidence type="ECO:0000256" key="4">
    <source>
        <dbReference type="ARBA" id="ARBA00022989"/>
    </source>
</evidence>
<gene>
    <name evidence="7" type="ORF">SAMN05421676_106233</name>
</gene>
<reference evidence="8" key="1">
    <citation type="submission" date="2016-10" db="EMBL/GenBank/DDBJ databases">
        <authorList>
            <person name="Varghese N."/>
            <person name="Submissions S."/>
        </authorList>
    </citation>
    <scope>NUCLEOTIDE SEQUENCE [LARGE SCALE GENOMIC DNA]</scope>
    <source>
        <strain evidence="8">CGMCC 1.3566</strain>
    </source>
</reference>